<protein>
    <submittedName>
        <fullName evidence="2">Uncharacterized protein</fullName>
    </submittedName>
</protein>
<sequence length="67" mass="7653">MQSSTKKGAGEGERREKEWERKRERGSPIRSTRTPSSLLALPPPRSSLRRHLLHSDEATPQRSQDCV</sequence>
<dbReference type="AlphaFoldDB" id="A0AA88E8J5"/>
<evidence type="ECO:0000313" key="2">
    <source>
        <dbReference type="EMBL" id="GMN68260.1"/>
    </source>
</evidence>
<comment type="caution">
    <text evidence="2">The sequence shown here is derived from an EMBL/GenBank/DDBJ whole genome shotgun (WGS) entry which is preliminary data.</text>
</comment>
<accession>A0AA88E8J5</accession>
<dbReference type="EMBL" id="BTGU01000580">
    <property type="protein sequence ID" value="GMN68260.1"/>
    <property type="molecule type" value="Genomic_DNA"/>
</dbReference>
<feature type="region of interest" description="Disordered" evidence="1">
    <location>
        <begin position="1"/>
        <end position="67"/>
    </location>
</feature>
<feature type="compositionally biased region" description="Low complexity" evidence="1">
    <location>
        <begin position="30"/>
        <end position="40"/>
    </location>
</feature>
<name>A0AA88E8J5_FICCA</name>
<reference evidence="2" key="1">
    <citation type="submission" date="2023-07" db="EMBL/GenBank/DDBJ databases">
        <title>draft genome sequence of fig (Ficus carica).</title>
        <authorList>
            <person name="Takahashi T."/>
            <person name="Nishimura K."/>
        </authorList>
    </citation>
    <scope>NUCLEOTIDE SEQUENCE</scope>
</reference>
<keyword evidence="3" id="KW-1185">Reference proteome</keyword>
<evidence type="ECO:0000256" key="1">
    <source>
        <dbReference type="SAM" id="MobiDB-lite"/>
    </source>
</evidence>
<dbReference type="Proteomes" id="UP001187192">
    <property type="component" value="Unassembled WGS sequence"/>
</dbReference>
<feature type="compositionally biased region" description="Basic and acidic residues" evidence="1">
    <location>
        <begin position="8"/>
        <end position="27"/>
    </location>
</feature>
<organism evidence="2 3">
    <name type="scientific">Ficus carica</name>
    <name type="common">Common fig</name>
    <dbReference type="NCBI Taxonomy" id="3494"/>
    <lineage>
        <taxon>Eukaryota</taxon>
        <taxon>Viridiplantae</taxon>
        <taxon>Streptophyta</taxon>
        <taxon>Embryophyta</taxon>
        <taxon>Tracheophyta</taxon>
        <taxon>Spermatophyta</taxon>
        <taxon>Magnoliopsida</taxon>
        <taxon>eudicotyledons</taxon>
        <taxon>Gunneridae</taxon>
        <taxon>Pentapetalae</taxon>
        <taxon>rosids</taxon>
        <taxon>fabids</taxon>
        <taxon>Rosales</taxon>
        <taxon>Moraceae</taxon>
        <taxon>Ficeae</taxon>
        <taxon>Ficus</taxon>
    </lineage>
</organism>
<proteinExistence type="predicted"/>
<gene>
    <name evidence="2" type="ORF">TIFTF001_037319</name>
</gene>
<evidence type="ECO:0000313" key="3">
    <source>
        <dbReference type="Proteomes" id="UP001187192"/>
    </source>
</evidence>